<evidence type="ECO:0000313" key="2">
    <source>
        <dbReference type="Proteomes" id="UP001497644"/>
    </source>
</evidence>
<gene>
    <name evidence="1" type="ORF">LPLAT_LOCUS8628</name>
</gene>
<accession>A0AAV2NR36</accession>
<reference evidence="1" key="1">
    <citation type="submission" date="2024-04" db="EMBL/GenBank/DDBJ databases">
        <authorList>
            <consortium name="Molecular Ecology Group"/>
        </authorList>
    </citation>
    <scope>NUCLEOTIDE SEQUENCE</scope>
</reference>
<organism evidence="1 2">
    <name type="scientific">Lasius platythorax</name>
    <dbReference type="NCBI Taxonomy" id="488582"/>
    <lineage>
        <taxon>Eukaryota</taxon>
        <taxon>Metazoa</taxon>
        <taxon>Ecdysozoa</taxon>
        <taxon>Arthropoda</taxon>
        <taxon>Hexapoda</taxon>
        <taxon>Insecta</taxon>
        <taxon>Pterygota</taxon>
        <taxon>Neoptera</taxon>
        <taxon>Endopterygota</taxon>
        <taxon>Hymenoptera</taxon>
        <taxon>Apocrita</taxon>
        <taxon>Aculeata</taxon>
        <taxon>Formicoidea</taxon>
        <taxon>Formicidae</taxon>
        <taxon>Formicinae</taxon>
        <taxon>Lasius</taxon>
        <taxon>Lasius</taxon>
    </lineage>
</organism>
<evidence type="ECO:0000313" key="1">
    <source>
        <dbReference type="EMBL" id="CAL1682748.1"/>
    </source>
</evidence>
<proteinExistence type="predicted"/>
<dbReference type="EMBL" id="OZ034827">
    <property type="protein sequence ID" value="CAL1682748.1"/>
    <property type="molecule type" value="Genomic_DNA"/>
</dbReference>
<name>A0AAV2NR36_9HYME</name>
<keyword evidence="2" id="KW-1185">Reference proteome</keyword>
<protein>
    <submittedName>
        <fullName evidence="1">Uncharacterized protein</fullName>
    </submittedName>
</protein>
<dbReference type="AlphaFoldDB" id="A0AAV2NR36"/>
<dbReference type="Proteomes" id="UP001497644">
    <property type="component" value="Chromosome 4"/>
</dbReference>
<sequence>MQHRGGGKGEEWQRNVGVVFGSGVDSISLDAASPSATMQLLPFSHPGIRWAEKCIRLKSCYPAIENDPSFRARSSVEDFDAAAINVRELNR</sequence>